<comment type="similarity">
    <text evidence="4">Belongs to the TonB-dependent receptor family.</text>
</comment>
<feature type="signal peptide" evidence="5">
    <location>
        <begin position="1"/>
        <end position="24"/>
    </location>
</feature>
<dbReference type="SUPFAM" id="SSF49464">
    <property type="entry name" value="Carboxypeptidase regulatory domain-like"/>
    <property type="match status" value="1"/>
</dbReference>
<keyword evidence="3" id="KW-0998">Cell outer membrane</keyword>
<dbReference type="AlphaFoldDB" id="A0A8J7QDR3"/>
<dbReference type="Pfam" id="PF00593">
    <property type="entry name" value="TonB_dep_Rec_b-barrel"/>
    <property type="match status" value="1"/>
</dbReference>
<evidence type="ECO:0000256" key="1">
    <source>
        <dbReference type="ARBA" id="ARBA00004442"/>
    </source>
</evidence>
<evidence type="ECO:0000313" key="10">
    <source>
        <dbReference type="Proteomes" id="UP000664417"/>
    </source>
</evidence>
<dbReference type="Proteomes" id="UP000664417">
    <property type="component" value="Unassembled WGS sequence"/>
</dbReference>
<evidence type="ECO:0000256" key="5">
    <source>
        <dbReference type="SAM" id="SignalP"/>
    </source>
</evidence>
<keyword evidence="2 4" id="KW-0472">Membrane</keyword>
<organism evidence="9 10">
    <name type="scientific">Acanthopleuribacter pedis</name>
    <dbReference type="NCBI Taxonomy" id="442870"/>
    <lineage>
        <taxon>Bacteria</taxon>
        <taxon>Pseudomonadati</taxon>
        <taxon>Acidobacteriota</taxon>
        <taxon>Holophagae</taxon>
        <taxon>Acanthopleuribacterales</taxon>
        <taxon>Acanthopleuribacteraceae</taxon>
        <taxon>Acanthopleuribacter</taxon>
    </lineage>
</organism>
<dbReference type="Pfam" id="PF07715">
    <property type="entry name" value="Plug"/>
    <property type="match status" value="1"/>
</dbReference>
<dbReference type="Pfam" id="PF25183">
    <property type="entry name" value="OMP_b-brl_4"/>
    <property type="match status" value="1"/>
</dbReference>
<feature type="domain" description="TonB-dependent transporter Oar-like beta-barrel" evidence="8">
    <location>
        <begin position="230"/>
        <end position="314"/>
    </location>
</feature>
<feature type="domain" description="TonB-dependent receptor-like beta-barrel" evidence="6">
    <location>
        <begin position="424"/>
        <end position="930"/>
    </location>
</feature>
<name>A0A8J7QDR3_9BACT</name>
<dbReference type="InterPro" id="IPR000531">
    <property type="entry name" value="Beta-barrel_TonB"/>
</dbReference>
<dbReference type="Gene3D" id="2.170.130.10">
    <property type="entry name" value="TonB-dependent receptor, plug domain"/>
    <property type="match status" value="1"/>
</dbReference>
<feature type="domain" description="TonB-dependent receptor plug" evidence="7">
    <location>
        <begin position="128"/>
        <end position="225"/>
    </location>
</feature>
<comment type="caution">
    <text evidence="9">The sequence shown here is derived from an EMBL/GenBank/DDBJ whole genome shotgun (WGS) entry which is preliminary data.</text>
</comment>
<keyword evidence="9" id="KW-0675">Receptor</keyword>
<evidence type="ECO:0000256" key="3">
    <source>
        <dbReference type="ARBA" id="ARBA00023237"/>
    </source>
</evidence>
<keyword evidence="10" id="KW-1185">Reference proteome</keyword>
<dbReference type="GO" id="GO:0009279">
    <property type="term" value="C:cell outer membrane"/>
    <property type="evidence" value="ECO:0007669"/>
    <property type="project" value="UniProtKB-SubCell"/>
</dbReference>
<comment type="subcellular location">
    <subcellularLocation>
        <location evidence="1 4">Cell outer membrane</location>
    </subcellularLocation>
</comment>
<proteinExistence type="inferred from homology"/>
<dbReference type="Pfam" id="PF13620">
    <property type="entry name" value="CarboxypepD_reg"/>
    <property type="match status" value="1"/>
</dbReference>
<evidence type="ECO:0000259" key="7">
    <source>
        <dbReference type="Pfam" id="PF07715"/>
    </source>
</evidence>
<evidence type="ECO:0000313" key="9">
    <source>
        <dbReference type="EMBL" id="MBO1322677.1"/>
    </source>
</evidence>
<dbReference type="Gene3D" id="2.60.40.1120">
    <property type="entry name" value="Carboxypeptidase-like, regulatory domain"/>
    <property type="match status" value="1"/>
</dbReference>
<gene>
    <name evidence="9" type="ORF">J3U88_29655</name>
</gene>
<sequence length="1002" mass="109017">MNTRLSNVVFGVMFAALFAFPAFAQQTGNINGSVEDANGEPLPGVVITLESPALQGTRTAVSAETGQYLVRLLPAGIYTVTATMPGMKTVKLETRVSIGTTTRPKMVMEPEGTSEVLVVVADRVFELDTTQVATNFEGDFVEKLPRARDLQSVARLAPGVTTGAFGGISINGASATENVFMLNGAFVNGDGIRGRADNLFIEDDIQETQVITGNASAEFGFFAGGVVNSITKSGSNEFHGTFRASLSNEDWLARDPLELEAGTEKVDTINKEYTFTFNGPIVKDRLWFAVAGRSFDTDETESLRAGTALSDAQATALGLPTGQTAPPARGYTEVTERQRLQLKLTGTIAEGHQVVASYLEDEVDVINRQTFVSIGTSALDPAASFPGSLLSLNYRGIITPAFTVDANYSERTGELGGGLITDDIIAGTTLIHRDQGNAYSNAPFGGGGVAERNSENWNLKFSYFYNSTNLGSHDITFGAQSLTETRNENNFQSPTGWQLRPRWTRFDANGEPIPIFQGDGTVGGSAWFVYFPVVNLSQGSDFTTEALFVNDVWTLNENWYFNIGARFDRNDTAAEDGQELSATDNFSPRLTVNYDPRGDGVHQFSLGYNVYTGKLNDAAQDGSTAGSPAIFAWIYDGPQTESIADVYAWLESAFPGGRAAVEALDANAIQNPYLFFQDFSPDTSFESLSVVPQAGGLDALDVTEISLGYKHKLGNRGFVKSDVIIREYGSFLIGTIDTTTGQNTFGVDRTVLSNCDDCYEREYFGINLSGQYKFENEITFGGNYTYSQAEGNINGETSGSGAISTERTTTYPEYAGYSRANPTGLLPENIEHTLRMWAGYDLNTSFGTFNFTGLFNYFSGIPYGMQYNVQIGGRETEYGFPDPATLPYSEPPTEATYHVTDPDAFEFDSFTSLDLAVNYSFTIQNRYELFVQFEVTNMFNGDAQIDGNQTVTAISGAPSFDIFNETPVEGIHYERGGSFGEGTLNQHFQAPREMTIDLGIRF</sequence>
<dbReference type="InterPro" id="IPR057601">
    <property type="entry name" value="Oar-like_b-barrel"/>
</dbReference>
<keyword evidence="4" id="KW-0798">TonB box</keyword>
<protein>
    <submittedName>
        <fullName evidence="9">TonB-dependent receptor</fullName>
    </submittedName>
</protein>
<dbReference type="RefSeq" id="WP_207862650.1">
    <property type="nucleotide sequence ID" value="NZ_JAFREP010000040.1"/>
</dbReference>
<evidence type="ECO:0000259" key="6">
    <source>
        <dbReference type="Pfam" id="PF00593"/>
    </source>
</evidence>
<dbReference type="InterPro" id="IPR036942">
    <property type="entry name" value="Beta-barrel_TonB_sf"/>
</dbReference>
<dbReference type="InterPro" id="IPR008969">
    <property type="entry name" value="CarboxyPept-like_regulatory"/>
</dbReference>
<dbReference type="InterPro" id="IPR012910">
    <property type="entry name" value="Plug_dom"/>
</dbReference>
<feature type="chain" id="PRO_5035273521" evidence="5">
    <location>
        <begin position="25"/>
        <end position="1002"/>
    </location>
</feature>
<evidence type="ECO:0000256" key="2">
    <source>
        <dbReference type="ARBA" id="ARBA00023136"/>
    </source>
</evidence>
<accession>A0A8J7QDR3</accession>
<dbReference type="Gene3D" id="2.40.170.20">
    <property type="entry name" value="TonB-dependent receptor, beta-barrel domain"/>
    <property type="match status" value="1"/>
</dbReference>
<dbReference type="EMBL" id="JAFREP010000040">
    <property type="protein sequence ID" value="MBO1322677.1"/>
    <property type="molecule type" value="Genomic_DNA"/>
</dbReference>
<evidence type="ECO:0000259" key="8">
    <source>
        <dbReference type="Pfam" id="PF25183"/>
    </source>
</evidence>
<evidence type="ECO:0000256" key="4">
    <source>
        <dbReference type="RuleBase" id="RU003357"/>
    </source>
</evidence>
<dbReference type="InterPro" id="IPR037066">
    <property type="entry name" value="Plug_dom_sf"/>
</dbReference>
<keyword evidence="5" id="KW-0732">Signal</keyword>
<dbReference type="SUPFAM" id="SSF56935">
    <property type="entry name" value="Porins"/>
    <property type="match status" value="1"/>
</dbReference>
<reference evidence="9" key="1">
    <citation type="submission" date="2021-03" db="EMBL/GenBank/DDBJ databases">
        <authorList>
            <person name="Wang G."/>
        </authorList>
    </citation>
    <scope>NUCLEOTIDE SEQUENCE</scope>
    <source>
        <strain evidence="9">KCTC 12899</strain>
    </source>
</reference>